<keyword evidence="2" id="KW-0378">Hydrolase</keyword>
<dbReference type="Proteomes" id="UP000683139">
    <property type="component" value="Unassembled WGS sequence"/>
</dbReference>
<comment type="caution">
    <text evidence="4">The sequence shown here is derived from an EMBL/GenBank/DDBJ whole genome shotgun (WGS) entry which is preliminary data.</text>
</comment>
<evidence type="ECO:0000256" key="1">
    <source>
        <dbReference type="ARBA" id="ARBA00005622"/>
    </source>
</evidence>
<dbReference type="InterPro" id="IPR029058">
    <property type="entry name" value="AB_hydrolase_fold"/>
</dbReference>
<dbReference type="EMBL" id="BOSE01000002">
    <property type="protein sequence ID" value="GIP15966.1"/>
    <property type="molecule type" value="Genomic_DNA"/>
</dbReference>
<dbReference type="SUPFAM" id="SSF53474">
    <property type="entry name" value="alpha/beta-Hydrolases"/>
    <property type="match status" value="2"/>
</dbReference>
<dbReference type="RefSeq" id="WP_213514222.1">
    <property type="nucleotide sequence ID" value="NZ_BOSE01000002.1"/>
</dbReference>
<sequence length="573" mass="64440">MIRIERVMVAGRQLSICLPESYASELERSYPVAYVQDGGELVEHTFNELKHLEASGRLQETIYVGVEPHNRNDEYTPWPASALLEGKSPFGGGARSYIDELADKCKAYIDASFSTKPEPEHTAIIGGSFGGLVSLFAGLWRPEVFGRLGLLSASFWYEGVLHYLQQHKLPAARQRIYMSVGDCEGIYKHTRQREMVAATLAVHKLWREHRVDDKQLCFSLDQGGTHDAHYMALNFAKAMQWLFPVVPDVPSRSTDAQPTDAQPTDAQPTDAQPMNARSTKAQLISAKATNFLPANRLSKSSLEGRLTTYGRWTTGYEVPRTEHRILISEQSDKEYRIFISVPPVPPPENGYPVLYVLDANATFGSFAEAMRLQGRKPRGIEPQVVVGIGYNNEGPIATEHRFMDYTDPASPDELRTRPDGSPWPANGGAEAFTAFIEQELKPCIEGLLPIDRNRQSLFGHSLGGYFAIRTMLLHPASFQSYIAGSPSIWWKNHILYDWLPAFTEQVMKGEIKTSLLLGVEQDNSKQMLSDAEELYRRLKPFAGERLRLKLCTYEGEGHVSMIYPFMSELLRFI</sequence>
<proteinExistence type="inferred from homology"/>
<evidence type="ECO:0000256" key="2">
    <source>
        <dbReference type="ARBA" id="ARBA00022801"/>
    </source>
</evidence>
<dbReference type="PANTHER" id="PTHR40841:SF2">
    <property type="entry name" value="SIDEROPHORE-DEGRADING ESTERASE (EUROFUNG)"/>
    <property type="match status" value="1"/>
</dbReference>
<dbReference type="Gene3D" id="3.40.50.1820">
    <property type="entry name" value="alpha/beta hydrolase"/>
    <property type="match status" value="2"/>
</dbReference>
<evidence type="ECO:0008006" key="6">
    <source>
        <dbReference type="Google" id="ProtNLM"/>
    </source>
</evidence>
<accession>A0A920CWI6</accession>
<comment type="similarity">
    <text evidence="1">Belongs to the esterase D family.</text>
</comment>
<evidence type="ECO:0000313" key="5">
    <source>
        <dbReference type="Proteomes" id="UP000683139"/>
    </source>
</evidence>
<dbReference type="InterPro" id="IPR052558">
    <property type="entry name" value="Siderophore_Hydrolase_D"/>
</dbReference>
<name>A0A920CWI6_9BACL</name>
<reference evidence="4" key="1">
    <citation type="submission" date="2021-03" db="EMBL/GenBank/DDBJ databases">
        <title>Antimicrobial resistance genes in bacteria isolated from Japanese honey, and their potential for conferring macrolide and lincosamide resistance in the American foulbrood pathogen Paenibacillus larvae.</title>
        <authorList>
            <person name="Okamoto M."/>
            <person name="Kumagai M."/>
            <person name="Kanamori H."/>
            <person name="Takamatsu D."/>
        </authorList>
    </citation>
    <scope>NUCLEOTIDE SEQUENCE</scope>
    <source>
        <strain evidence="4">J40TS1</strain>
    </source>
</reference>
<dbReference type="InterPro" id="IPR000801">
    <property type="entry name" value="Esterase-like"/>
</dbReference>
<feature type="region of interest" description="Disordered" evidence="3">
    <location>
        <begin position="251"/>
        <end position="276"/>
    </location>
</feature>
<dbReference type="GO" id="GO:0016788">
    <property type="term" value="F:hydrolase activity, acting on ester bonds"/>
    <property type="evidence" value="ECO:0007669"/>
    <property type="project" value="TreeGrafter"/>
</dbReference>
<keyword evidence="5" id="KW-1185">Reference proteome</keyword>
<gene>
    <name evidence="4" type="ORF">J40TS1_16080</name>
</gene>
<dbReference type="PANTHER" id="PTHR40841">
    <property type="entry name" value="SIDEROPHORE TRIACETYLFUSARININE C ESTERASE"/>
    <property type="match status" value="1"/>
</dbReference>
<dbReference type="Pfam" id="PF00756">
    <property type="entry name" value="Esterase"/>
    <property type="match status" value="2"/>
</dbReference>
<evidence type="ECO:0000313" key="4">
    <source>
        <dbReference type="EMBL" id="GIP15966.1"/>
    </source>
</evidence>
<dbReference type="AlphaFoldDB" id="A0A920CWI6"/>
<evidence type="ECO:0000256" key="3">
    <source>
        <dbReference type="SAM" id="MobiDB-lite"/>
    </source>
</evidence>
<organism evidence="4 5">
    <name type="scientific">Paenibacillus montaniterrae</name>
    <dbReference type="NCBI Taxonomy" id="429341"/>
    <lineage>
        <taxon>Bacteria</taxon>
        <taxon>Bacillati</taxon>
        <taxon>Bacillota</taxon>
        <taxon>Bacilli</taxon>
        <taxon>Bacillales</taxon>
        <taxon>Paenibacillaceae</taxon>
        <taxon>Paenibacillus</taxon>
    </lineage>
</organism>
<protein>
    <recommendedName>
        <fullName evidence="6">Esterase</fullName>
    </recommendedName>
</protein>